<evidence type="ECO:0000259" key="5">
    <source>
        <dbReference type="PROSITE" id="PS50865"/>
    </source>
</evidence>
<organism evidence="6 7">
    <name type="scientific">Penicillium cataractarum</name>
    <dbReference type="NCBI Taxonomy" id="2100454"/>
    <lineage>
        <taxon>Eukaryota</taxon>
        <taxon>Fungi</taxon>
        <taxon>Dikarya</taxon>
        <taxon>Ascomycota</taxon>
        <taxon>Pezizomycotina</taxon>
        <taxon>Eurotiomycetes</taxon>
        <taxon>Eurotiomycetidae</taxon>
        <taxon>Eurotiales</taxon>
        <taxon>Aspergillaceae</taxon>
        <taxon>Penicillium</taxon>
    </lineage>
</organism>
<dbReference type="SUPFAM" id="SSF144232">
    <property type="entry name" value="HIT/MYND zinc finger-like"/>
    <property type="match status" value="1"/>
</dbReference>
<dbReference type="OrthoDB" id="5952526at2759"/>
<keyword evidence="2 4" id="KW-0863">Zinc-finger</keyword>
<dbReference type="Pfam" id="PF01753">
    <property type="entry name" value="zf-MYND"/>
    <property type="match status" value="1"/>
</dbReference>
<reference evidence="6" key="1">
    <citation type="submission" date="2022-11" db="EMBL/GenBank/DDBJ databases">
        <authorList>
            <person name="Petersen C."/>
        </authorList>
    </citation>
    <scope>NUCLEOTIDE SEQUENCE</scope>
    <source>
        <strain evidence="6">IBT 29864</strain>
    </source>
</reference>
<gene>
    <name evidence="6" type="ORF">N7496_007521</name>
</gene>
<keyword evidence="7" id="KW-1185">Reference proteome</keyword>
<evidence type="ECO:0000256" key="2">
    <source>
        <dbReference type="ARBA" id="ARBA00022771"/>
    </source>
</evidence>
<comment type="caution">
    <text evidence="6">The sequence shown here is derived from an EMBL/GenBank/DDBJ whole genome shotgun (WGS) entry which is preliminary data.</text>
</comment>
<evidence type="ECO:0000256" key="3">
    <source>
        <dbReference type="ARBA" id="ARBA00022833"/>
    </source>
</evidence>
<dbReference type="RefSeq" id="XP_056555863.1">
    <property type="nucleotide sequence ID" value="XM_056700450.1"/>
</dbReference>
<dbReference type="EMBL" id="JAPZBS010000005">
    <property type="protein sequence ID" value="KAJ5371429.1"/>
    <property type="molecule type" value="Genomic_DNA"/>
</dbReference>
<evidence type="ECO:0000256" key="4">
    <source>
        <dbReference type="PROSITE-ProRule" id="PRU00134"/>
    </source>
</evidence>
<dbReference type="Gene3D" id="6.10.140.2220">
    <property type="match status" value="1"/>
</dbReference>
<evidence type="ECO:0000313" key="7">
    <source>
        <dbReference type="Proteomes" id="UP001147782"/>
    </source>
</evidence>
<dbReference type="PROSITE" id="PS01360">
    <property type="entry name" value="ZF_MYND_1"/>
    <property type="match status" value="1"/>
</dbReference>
<name>A0A9W9S5M9_9EURO</name>
<protein>
    <recommendedName>
        <fullName evidence="5">MYND-type domain-containing protein</fullName>
    </recommendedName>
</protein>
<sequence length="120" mass="13365">MGTKELPSGCEVCGKKDGLLQCSGCKVVSYCGRDHEVADRPSHKSACSAIRRARVKMEHEEQIIRNHPGDWAMPADAFTNSVGHFWGILGTRDYMRARFALVDYMGQVDNVQSVQAQLDH</sequence>
<keyword evidence="1" id="KW-0479">Metal-binding</keyword>
<dbReference type="GeneID" id="81439629"/>
<dbReference type="InterPro" id="IPR002893">
    <property type="entry name" value="Znf_MYND"/>
</dbReference>
<dbReference type="Proteomes" id="UP001147782">
    <property type="component" value="Unassembled WGS sequence"/>
</dbReference>
<feature type="domain" description="MYND-type" evidence="5">
    <location>
        <begin position="10"/>
        <end position="47"/>
    </location>
</feature>
<dbReference type="AlphaFoldDB" id="A0A9W9S5M9"/>
<proteinExistence type="predicted"/>
<dbReference type="PROSITE" id="PS50865">
    <property type="entry name" value="ZF_MYND_2"/>
    <property type="match status" value="1"/>
</dbReference>
<dbReference type="GO" id="GO:0008270">
    <property type="term" value="F:zinc ion binding"/>
    <property type="evidence" value="ECO:0007669"/>
    <property type="project" value="UniProtKB-KW"/>
</dbReference>
<keyword evidence="3" id="KW-0862">Zinc</keyword>
<reference evidence="6" key="2">
    <citation type="journal article" date="2023" name="IMA Fungus">
        <title>Comparative genomic study of the Penicillium genus elucidates a diverse pangenome and 15 lateral gene transfer events.</title>
        <authorList>
            <person name="Petersen C."/>
            <person name="Sorensen T."/>
            <person name="Nielsen M.R."/>
            <person name="Sondergaard T.E."/>
            <person name="Sorensen J.L."/>
            <person name="Fitzpatrick D.A."/>
            <person name="Frisvad J.C."/>
            <person name="Nielsen K.L."/>
        </authorList>
    </citation>
    <scope>NUCLEOTIDE SEQUENCE</scope>
    <source>
        <strain evidence="6">IBT 29864</strain>
    </source>
</reference>
<evidence type="ECO:0000313" key="6">
    <source>
        <dbReference type="EMBL" id="KAJ5371429.1"/>
    </source>
</evidence>
<accession>A0A9W9S5M9</accession>
<evidence type="ECO:0000256" key="1">
    <source>
        <dbReference type="ARBA" id="ARBA00022723"/>
    </source>
</evidence>